<accession>A0ABS1XMN7</accession>
<organism evidence="1 2">
    <name type="scientific">Micromonospora parastrephiae</name>
    <dbReference type="NCBI Taxonomy" id="2806101"/>
    <lineage>
        <taxon>Bacteria</taxon>
        <taxon>Bacillati</taxon>
        <taxon>Actinomycetota</taxon>
        <taxon>Actinomycetes</taxon>
        <taxon>Micromonosporales</taxon>
        <taxon>Micromonosporaceae</taxon>
        <taxon>Micromonospora</taxon>
    </lineage>
</organism>
<comment type="caution">
    <text evidence="1">The sequence shown here is derived from an EMBL/GenBank/DDBJ whole genome shotgun (WGS) entry which is preliminary data.</text>
</comment>
<gene>
    <name evidence="1" type="ORF">JNW91_00720</name>
</gene>
<keyword evidence="2" id="KW-1185">Reference proteome</keyword>
<dbReference type="Proteomes" id="UP000601027">
    <property type="component" value="Unassembled WGS sequence"/>
</dbReference>
<sequence>MWNTLHVDVSLDDLLARPAIGPGYLTRDEAHAEVQQVLDADPALGRAAGQWRMDVQRVRVGSQTWTIYEYDDEPQKAALNWLDDYLRSFRDAGVGIRVATLGS</sequence>
<protein>
    <submittedName>
        <fullName evidence="1">Uncharacterized protein</fullName>
    </submittedName>
</protein>
<name>A0ABS1XMN7_9ACTN</name>
<proteinExistence type="predicted"/>
<dbReference type="EMBL" id="JAEVHM010000001">
    <property type="protein sequence ID" value="MBM0230525.1"/>
    <property type="molecule type" value="Genomic_DNA"/>
</dbReference>
<evidence type="ECO:0000313" key="1">
    <source>
        <dbReference type="EMBL" id="MBM0230525.1"/>
    </source>
</evidence>
<evidence type="ECO:0000313" key="2">
    <source>
        <dbReference type="Proteomes" id="UP000601027"/>
    </source>
</evidence>
<reference evidence="1 2" key="1">
    <citation type="submission" date="2021-01" db="EMBL/GenBank/DDBJ databases">
        <title>Draft genome sequence of Micromonospora sp. strain STR1_7.</title>
        <authorList>
            <person name="Karlyshev A."/>
            <person name="Jawad R."/>
        </authorList>
    </citation>
    <scope>NUCLEOTIDE SEQUENCE [LARGE SCALE GENOMIC DNA]</scope>
    <source>
        <strain evidence="1 2">STR1-7</strain>
    </source>
</reference>
<dbReference type="RefSeq" id="WP_203172997.1">
    <property type="nucleotide sequence ID" value="NZ_JAEVHM010000001.1"/>
</dbReference>